<dbReference type="PANTHER" id="PTHR38588:SF1">
    <property type="entry name" value="BLL0334 PROTEIN"/>
    <property type="match status" value="1"/>
</dbReference>
<dbReference type="Gene3D" id="3.30.530.20">
    <property type="match status" value="1"/>
</dbReference>
<dbReference type="OrthoDB" id="9787428at2"/>
<dbReference type="RefSeq" id="WP_116517125.1">
    <property type="nucleotide sequence ID" value="NZ_JACCEX010000001.1"/>
</dbReference>
<name>A0A2U1CPL6_9BURK</name>
<gene>
    <name evidence="1" type="ORF">C7440_0202</name>
</gene>
<protein>
    <recommendedName>
        <fullName evidence="3">Carbon monoxide dehydrogenase subunit G</fullName>
    </recommendedName>
</protein>
<dbReference type="AlphaFoldDB" id="A0A2U1CPL6"/>
<evidence type="ECO:0008006" key="3">
    <source>
        <dbReference type="Google" id="ProtNLM"/>
    </source>
</evidence>
<evidence type="ECO:0000313" key="2">
    <source>
        <dbReference type="Proteomes" id="UP000246145"/>
    </source>
</evidence>
<keyword evidence="2" id="KW-1185">Reference proteome</keyword>
<dbReference type="InterPro" id="IPR010419">
    <property type="entry name" value="CO_DH_gsu"/>
</dbReference>
<proteinExistence type="predicted"/>
<dbReference type="Proteomes" id="UP000246145">
    <property type="component" value="Unassembled WGS sequence"/>
</dbReference>
<dbReference type="SUPFAM" id="SSF55961">
    <property type="entry name" value="Bet v1-like"/>
    <property type="match status" value="1"/>
</dbReference>
<accession>A0A2U1CPL6</accession>
<dbReference type="PANTHER" id="PTHR38588">
    <property type="entry name" value="BLL0334 PROTEIN"/>
    <property type="match status" value="1"/>
</dbReference>
<comment type="caution">
    <text evidence="1">The sequence shown here is derived from an EMBL/GenBank/DDBJ whole genome shotgun (WGS) entry which is preliminary data.</text>
</comment>
<organism evidence="1 2">
    <name type="scientific">Pusillimonas noertemannii</name>
    <dbReference type="NCBI Taxonomy" id="305977"/>
    <lineage>
        <taxon>Bacteria</taxon>
        <taxon>Pseudomonadati</taxon>
        <taxon>Pseudomonadota</taxon>
        <taxon>Betaproteobacteria</taxon>
        <taxon>Burkholderiales</taxon>
        <taxon>Alcaligenaceae</taxon>
        <taxon>Pusillimonas</taxon>
    </lineage>
</organism>
<reference evidence="1 2" key="1">
    <citation type="submission" date="2018-04" db="EMBL/GenBank/DDBJ databases">
        <title>Genomic Encyclopedia of Type Strains, Phase IV (KMG-IV): sequencing the most valuable type-strain genomes for metagenomic binning, comparative biology and taxonomic classification.</title>
        <authorList>
            <person name="Goeker M."/>
        </authorList>
    </citation>
    <scope>NUCLEOTIDE SEQUENCE [LARGE SCALE GENOMIC DNA]</scope>
    <source>
        <strain evidence="1 2">DSM 10065</strain>
    </source>
</reference>
<dbReference type="Pfam" id="PF06240">
    <property type="entry name" value="COXG"/>
    <property type="match status" value="1"/>
</dbReference>
<dbReference type="InterPro" id="IPR023393">
    <property type="entry name" value="START-like_dom_sf"/>
</dbReference>
<sequence length="153" mass="16587">MEMSSERLIEAPPGAVWKALNDLETLRTCITGCERIQEKEPDIYDVAMSVKIGPVNAKFKGQLSLLDVQEPTAYTIRFEGQGGVAGFAKGSATVHLQPQEDENQTMLCYSASAQVGGKLAQLGSRLIDSAAKKMADDFFDKFTSSFSADTEQA</sequence>
<evidence type="ECO:0000313" key="1">
    <source>
        <dbReference type="EMBL" id="PVY67819.1"/>
    </source>
</evidence>
<dbReference type="EMBL" id="QEKO01000001">
    <property type="protein sequence ID" value="PVY67819.1"/>
    <property type="molecule type" value="Genomic_DNA"/>
</dbReference>
<dbReference type="CDD" id="cd05018">
    <property type="entry name" value="CoxG"/>
    <property type="match status" value="1"/>
</dbReference>